<dbReference type="InterPro" id="IPR050109">
    <property type="entry name" value="HTH-type_TetR-like_transc_reg"/>
</dbReference>
<dbReference type="PRINTS" id="PR00455">
    <property type="entry name" value="HTHTETR"/>
</dbReference>
<feature type="DNA-binding region" description="H-T-H motif" evidence="4">
    <location>
        <begin position="52"/>
        <end position="71"/>
    </location>
</feature>
<evidence type="ECO:0000256" key="2">
    <source>
        <dbReference type="ARBA" id="ARBA00023125"/>
    </source>
</evidence>
<dbReference type="PANTHER" id="PTHR30055">
    <property type="entry name" value="HTH-TYPE TRANSCRIPTIONAL REGULATOR RUTR"/>
    <property type="match status" value="1"/>
</dbReference>
<dbReference type="Gene3D" id="1.10.357.10">
    <property type="entry name" value="Tetracycline Repressor, domain 2"/>
    <property type="match status" value="1"/>
</dbReference>
<proteinExistence type="predicted"/>
<dbReference type="SUPFAM" id="SSF48498">
    <property type="entry name" value="Tetracyclin repressor-like, C-terminal domain"/>
    <property type="match status" value="1"/>
</dbReference>
<dbReference type="InterPro" id="IPR009057">
    <property type="entry name" value="Homeodomain-like_sf"/>
</dbReference>
<comment type="caution">
    <text evidence="6">The sequence shown here is derived from an EMBL/GenBank/DDBJ whole genome shotgun (WGS) entry which is preliminary data.</text>
</comment>
<dbReference type="EMBL" id="BMNC01000004">
    <property type="protein sequence ID" value="GGM94260.1"/>
    <property type="molecule type" value="Genomic_DNA"/>
</dbReference>
<organism evidence="6 7">
    <name type="scientific">Lentzea pudingi</name>
    <dbReference type="NCBI Taxonomy" id="1789439"/>
    <lineage>
        <taxon>Bacteria</taxon>
        <taxon>Bacillati</taxon>
        <taxon>Actinomycetota</taxon>
        <taxon>Actinomycetes</taxon>
        <taxon>Pseudonocardiales</taxon>
        <taxon>Pseudonocardiaceae</taxon>
        <taxon>Lentzea</taxon>
    </lineage>
</organism>
<dbReference type="Pfam" id="PF00440">
    <property type="entry name" value="TetR_N"/>
    <property type="match status" value="1"/>
</dbReference>
<dbReference type="PROSITE" id="PS50977">
    <property type="entry name" value="HTH_TETR_2"/>
    <property type="match status" value="1"/>
</dbReference>
<reference evidence="7" key="1">
    <citation type="journal article" date="2019" name="Int. J. Syst. Evol. Microbiol.">
        <title>The Global Catalogue of Microorganisms (GCM) 10K type strain sequencing project: providing services to taxonomists for standard genome sequencing and annotation.</title>
        <authorList>
            <consortium name="The Broad Institute Genomics Platform"/>
            <consortium name="The Broad Institute Genome Sequencing Center for Infectious Disease"/>
            <person name="Wu L."/>
            <person name="Ma J."/>
        </authorList>
    </citation>
    <scope>NUCLEOTIDE SEQUENCE [LARGE SCALE GENOMIC DNA]</scope>
    <source>
        <strain evidence="7">CGMCC 4.7319</strain>
    </source>
</reference>
<evidence type="ECO:0000313" key="6">
    <source>
        <dbReference type="EMBL" id="GGM94260.1"/>
    </source>
</evidence>
<keyword evidence="3" id="KW-0804">Transcription</keyword>
<evidence type="ECO:0000256" key="4">
    <source>
        <dbReference type="PROSITE-ProRule" id="PRU00335"/>
    </source>
</evidence>
<evidence type="ECO:0000313" key="7">
    <source>
        <dbReference type="Proteomes" id="UP000597656"/>
    </source>
</evidence>
<dbReference type="Proteomes" id="UP000597656">
    <property type="component" value="Unassembled WGS sequence"/>
</dbReference>
<dbReference type="SUPFAM" id="SSF46689">
    <property type="entry name" value="Homeodomain-like"/>
    <property type="match status" value="1"/>
</dbReference>
<name>A0ABQ2HZS4_9PSEU</name>
<keyword evidence="1" id="KW-0805">Transcription regulation</keyword>
<dbReference type="PANTHER" id="PTHR30055:SF234">
    <property type="entry name" value="HTH-TYPE TRANSCRIPTIONAL REGULATOR BETI"/>
    <property type="match status" value="1"/>
</dbReference>
<feature type="domain" description="HTH tetR-type" evidence="5">
    <location>
        <begin position="30"/>
        <end position="89"/>
    </location>
</feature>
<protein>
    <submittedName>
        <fullName evidence="6">TetR family transcriptional regulator</fullName>
    </submittedName>
</protein>
<dbReference type="InterPro" id="IPR049445">
    <property type="entry name" value="TetR_SbtR-like_C"/>
</dbReference>
<accession>A0ABQ2HZS4</accession>
<evidence type="ECO:0000256" key="1">
    <source>
        <dbReference type="ARBA" id="ARBA00023015"/>
    </source>
</evidence>
<evidence type="ECO:0000256" key="3">
    <source>
        <dbReference type="ARBA" id="ARBA00023163"/>
    </source>
</evidence>
<dbReference type="InterPro" id="IPR036271">
    <property type="entry name" value="Tet_transcr_reg_TetR-rel_C_sf"/>
</dbReference>
<gene>
    <name evidence="6" type="ORF">GCM10011609_34690</name>
</gene>
<keyword evidence="7" id="KW-1185">Reference proteome</keyword>
<keyword evidence="2 4" id="KW-0238">DNA-binding</keyword>
<dbReference type="InterPro" id="IPR001647">
    <property type="entry name" value="HTH_TetR"/>
</dbReference>
<dbReference type="Pfam" id="PF21597">
    <property type="entry name" value="TetR_C_43"/>
    <property type="match status" value="1"/>
</dbReference>
<sequence length="214" mass="23192">MGGYKRFRAVDAVGMSETPGSTQNLRADARRNHERILEAARAVIVEQGAGFGINDVAIRAGVGLRTVYRRFARREDLVSALFEQYVAEEVRPLVEAAVSHDDPWQGLVNGLEATIVSVANNSALLQAAQDTALVTRATTQSFIEPLGRALARAQAAGVARKDLNAADFPSLIAMVVATMLVVPELDSEQPVRWRRYLALLLDGCRAGEAKQLLP</sequence>
<evidence type="ECO:0000259" key="5">
    <source>
        <dbReference type="PROSITE" id="PS50977"/>
    </source>
</evidence>